<name>A0A075GV76_9ARCH</name>
<feature type="domain" description="GINS subunit" evidence="1">
    <location>
        <begin position="73"/>
        <end position="164"/>
    </location>
</feature>
<proteinExistence type="predicted"/>
<dbReference type="CDD" id="cd11714">
    <property type="entry name" value="GINS_A_archaea"/>
    <property type="match status" value="1"/>
</dbReference>
<accession>A0A075GV76</accession>
<dbReference type="InterPro" id="IPR021151">
    <property type="entry name" value="GINS_A"/>
</dbReference>
<sequence>MELEDTTKVYSVGFDLEDVKVEFSHDLKINVSGIQIDGKEGEIMNIPRWIAKTLHSEKHVIIHEQDMIQELKQAKVKEDAQGEESISLLDKFFYIRLNEYMKNLSKDDFDKVESMLNQLIRIRQGKIVRLADSSKLTSDLGSKLSVEEEVFYNQINNASNEFKKHVIGNRK</sequence>
<dbReference type="InterPro" id="IPR038437">
    <property type="entry name" value="GINS_Psf3_sf"/>
</dbReference>
<dbReference type="Pfam" id="PF05916">
    <property type="entry name" value="Sld5"/>
    <property type="match status" value="1"/>
</dbReference>
<dbReference type="AlphaFoldDB" id="A0A075GV76"/>
<dbReference type="Gene3D" id="1.20.58.2050">
    <property type="match status" value="1"/>
</dbReference>
<evidence type="ECO:0000313" key="2">
    <source>
        <dbReference type="EMBL" id="AIF07786.1"/>
    </source>
</evidence>
<reference evidence="2" key="1">
    <citation type="journal article" date="2014" name="Genome Biol. Evol.">
        <title>Pangenome evidence for extensive interdomain horizontal transfer affecting lineage core and shell genes in uncultured planktonic thaumarchaeota and euryarchaeota.</title>
        <authorList>
            <person name="Deschamps P."/>
            <person name="Zivanovic Y."/>
            <person name="Moreira D."/>
            <person name="Rodriguez-Valera F."/>
            <person name="Lopez-Garcia P."/>
        </authorList>
    </citation>
    <scope>NUCLEOTIDE SEQUENCE</scope>
</reference>
<evidence type="ECO:0000259" key="1">
    <source>
        <dbReference type="Pfam" id="PF05916"/>
    </source>
</evidence>
<protein>
    <recommendedName>
        <fullName evidence="1">GINS subunit domain-containing protein</fullName>
    </recommendedName>
</protein>
<dbReference type="EMBL" id="KF900812">
    <property type="protein sequence ID" value="AIF07786.1"/>
    <property type="molecule type" value="Genomic_DNA"/>
</dbReference>
<organism evidence="2">
    <name type="scientific">uncultured marine thaumarchaeote KM3_24_H04</name>
    <dbReference type="NCBI Taxonomy" id="1456101"/>
    <lineage>
        <taxon>Archaea</taxon>
        <taxon>Nitrososphaerota</taxon>
        <taxon>environmental samples</taxon>
    </lineage>
</organism>